<dbReference type="OrthoDB" id="10263978at2759"/>
<evidence type="ECO:0000313" key="2">
    <source>
        <dbReference type="Proteomes" id="UP000050761"/>
    </source>
</evidence>
<protein>
    <submittedName>
        <fullName evidence="3">Cse1 domain-containing protein</fullName>
    </submittedName>
</protein>
<reference evidence="3" key="2">
    <citation type="submission" date="2019-09" db="UniProtKB">
        <authorList>
            <consortium name="WormBaseParasite"/>
        </authorList>
    </citation>
    <scope>IDENTIFICATION</scope>
</reference>
<keyword evidence="2" id="KW-1185">Reference proteome</keyword>
<name>A0A183FQ21_HELPZ</name>
<proteinExistence type="predicted"/>
<organism evidence="2 3">
    <name type="scientific">Heligmosomoides polygyrus</name>
    <name type="common">Parasitic roundworm</name>
    <dbReference type="NCBI Taxonomy" id="6339"/>
    <lineage>
        <taxon>Eukaryota</taxon>
        <taxon>Metazoa</taxon>
        <taxon>Ecdysozoa</taxon>
        <taxon>Nematoda</taxon>
        <taxon>Chromadorea</taxon>
        <taxon>Rhabditida</taxon>
        <taxon>Rhabditina</taxon>
        <taxon>Rhabditomorpha</taxon>
        <taxon>Strongyloidea</taxon>
        <taxon>Heligmosomidae</taxon>
        <taxon>Heligmosomoides</taxon>
    </lineage>
</organism>
<reference evidence="1 2" key="1">
    <citation type="submission" date="2018-11" db="EMBL/GenBank/DDBJ databases">
        <authorList>
            <consortium name="Pathogen Informatics"/>
        </authorList>
    </citation>
    <scope>NUCLEOTIDE SEQUENCE [LARGE SCALE GENOMIC DNA]</scope>
</reference>
<dbReference type="GO" id="GO:0042393">
    <property type="term" value="F:histone binding"/>
    <property type="evidence" value="ECO:0007669"/>
    <property type="project" value="TreeGrafter"/>
</dbReference>
<dbReference type="PANTHER" id="PTHR14222">
    <property type="entry name" value="CONDENSIN"/>
    <property type="match status" value="1"/>
</dbReference>
<evidence type="ECO:0000313" key="1">
    <source>
        <dbReference type="EMBL" id="VDO82264.1"/>
    </source>
</evidence>
<accession>A0A183FQ21</accession>
<dbReference type="EMBL" id="UZAH01026548">
    <property type="protein sequence ID" value="VDO82264.1"/>
    <property type="molecule type" value="Genomic_DNA"/>
</dbReference>
<dbReference type="WBParaSite" id="HPBE_0000978801-mRNA-1">
    <property type="protein sequence ID" value="HPBE_0000978801-mRNA-1"/>
    <property type="gene ID" value="HPBE_0000978801"/>
</dbReference>
<accession>A0A3P7ZDZ9</accession>
<dbReference type="InterPro" id="IPR026971">
    <property type="entry name" value="CND1/NCAPD3"/>
</dbReference>
<sequence length="211" mass="24473">MYRFVSTMLDENKEIREYTKFCLRDVLLQQFPDLFSSHFIECLMYFNNVSVSCERDAEIVDPSQRVSLHGSKNEEGRMTIYKFMLSTFDDRLKFTLMAHICTQIICPIMSGKLNYEDPCVFALLKDSLVVMSLKEIKLNMDVGKGPDEEEEPPALVVVIDSTFIQAAAKEMIKETFRKAMIEYVMPALLDLRVFLTEKRSSLRGPLYSIFR</sequence>
<dbReference type="GO" id="GO:0010032">
    <property type="term" value="P:meiotic chromosome condensation"/>
    <property type="evidence" value="ECO:0007669"/>
    <property type="project" value="TreeGrafter"/>
</dbReference>
<dbReference type="Proteomes" id="UP000050761">
    <property type="component" value="Unassembled WGS sequence"/>
</dbReference>
<dbReference type="AlphaFoldDB" id="A0A183FQ21"/>
<dbReference type="PANTHER" id="PTHR14222:SF1">
    <property type="entry name" value="CONDENSIN-2 COMPLEX SUBUNIT D3"/>
    <property type="match status" value="1"/>
</dbReference>
<evidence type="ECO:0000313" key="3">
    <source>
        <dbReference type="WBParaSite" id="HPBE_0000978801-mRNA-1"/>
    </source>
</evidence>
<gene>
    <name evidence="1" type="ORF">HPBE_LOCUS9789</name>
</gene>
<dbReference type="GO" id="GO:0000796">
    <property type="term" value="C:condensin complex"/>
    <property type="evidence" value="ECO:0007669"/>
    <property type="project" value="TreeGrafter"/>
</dbReference>
<dbReference type="GO" id="GO:0000779">
    <property type="term" value="C:condensed chromosome, centromeric region"/>
    <property type="evidence" value="ECO:0007669"/>
    <property type="project" value="TreeGrafter"/>
</dbReference>
<dbReference type="GO" id="GO:0007076">
    <property type="term" value="P:mitotic chromosome condensation"/>
    <property type="evidence" value="ECO:0007669"/>
    <property type="project" value="InterPro"/>
</dbReference>